<accession>A0ABP7MEW6</accession>
<sequence length="43" mass="4725">MEPVWQVVLVLGSLTALSVLAFLASVLAPRLRRPRPPVTRRGT</sequence>
<organism evidence="2 3">
    <name type="scientific">Streptomyces gulbargensis</name>
    <dbReference type="NCBI Taxonomy" id="364901"/>
    <lineage>
        <taxon>Bacteria</taxon>
        <taxon>Bacillati</taxon>
        <taxon>Actinomycetota</taxon>
        <taxon>Actinomycetes</taxon>
        <taxon>Kitasatosporales</taxon>
        <taxon>Streptomycetaceae</taxon>
        <taxon>Streptomyces</taxon>
    </lineage>
</organism>
<keyword evidence="3" id="KW-1185">Reference proteome</keyword>
<reference evidence="3" key="1">
    <citation type="journal article" date="2019" name="Int. J. Syst. Evol. Microbiol.">
        <title>The Global Catalogue of Microorganisms (GCM) 10K type strain sequencing project: providing services to taxonomists for standard genome sequencing and annotation.</title>
        <authorList>
            <consortium name="The Broad Institute Genomics Platform"/>
            <consortium name="The Broad Institute Genome Sequencing Center for Infectious Disease"/>
            <person name="Wu L."/>
            <person name="Ma J."/>
        </authorList>
    </citation>
    <scope>NUCLEOTIDE SEQUENCE [LARGE SCALE GENOMIC DNA]</scope>
    <source>
        <strain evidence="3">JCM 16956</strain>
    </source>
</reference>
<comment type="caution">
    <text evidence="2">The sequence shown here is derived from an EMBL/GenBank/DDBJ whole genome shotgun (WGS) entry which is preliminary data.</text>
</comment>
<keyword evidence="1" id="KW-0472">Membrane</keyword>
<feature type="transmembrane region" description="Helical" evidence="1">
    <location>
        <begin position="6"/>
        <end position="28"/>
    </location>
</feature>
<name>A0ABP7MEW6_9ACTN</name>
<protein>
    <submittedName>
        <fullName evidence="2">Uncharacterized protein</fullName>
    </submittedName>
</protein>
<evidence type="ECO:0000256" key="1">
    <source>
        <dbReference type="SAM" id="Phobius"/>
    </source>
</evidence>
<dbReference type="RefSeq" id="WP_345283362.1">
    <property type="nucleotide sequence ID" value="NZ_BAABAJ010000009.1"/>
</dbReference>
<keyword evidence="1" id="KW-0812">Transmembrane</keyword>
<evidence type="ECO:0000313" key="3">
    <source>
        <dbReference type="Proteomes" id="UP001501000"/>
    </source>
</evidence>
<dbReference type="EMBL" id="BAABAJ010000009">
    <property type="protein sequence ID" value="GAA3921441.1"/>
    <property type="molecule type" value="Genomic_DNA"/>
</dbReference>
<keyword evidence="1" id="KW-1133">Transmembrane helix</keyword>
<dbReference type="Proteomes" id="UP001501000">
    <property type="component" value="Unassembled WGS sequence"/>
</dbReference>
<gene>
    <name evidence="2" type="ORF">GCM10022244_33360</name>
</gene>
<evidence type="ECO:0000313" key="2">
    <source>
        <dbReference type="EMBL" id="GAA3921441.1"/>
    </source>
</evidence>
<proteinExistence type="predicted"/>